<evidence type="ECO:0000259" key="2">
    <source>
        <dbReference type="Pfam" id="PF00535"/>
    </source>
</evidence>
<keyword evidence="1" id="KW-0472">Membrane</keyword>
<dbReference type="AlphaFoldDB" id="A0A9D1WE76"/>
<feature type="transmembrane region" description="Helical" evidence="1">
    <location>
        <begin position="285"/>
        <end position="307"/>
    </location>
</feature>
<dbReference type="Proteomes" id="UP000886829">
    <property type="component" value="Unassembled WGS sequence"/>
</dbReference>
<evidence type="ECO:0000313" key="4">
    <source>
        <dbReference type="Proteomes" id="UP000886829"/>
    </source>
</evidence>
<protein>
    <submittedName>
        <fullName evidence="3">Glycosyltransferase family 2 protein</fullName>
    </submittedName>
</protein>
<reference evidence="3" key="2">
    <citation type="submission" date="2021-04" db="EMBL/GenBank/DDBJ databases">
        <authorList>
            <person name="Gilroy R."/>
        </authorList>
    </citation>
    <scope>NUCLEOTIDE SEQUENCE</scope>
    <source>
        <strain evidence="3">USASDec5-558</strain>
    </source>
</reference>
<keyword evidence="1" id="KW-0812">Transmembrane</keyword>
<dbReference type="CDD" id="cd04179">
    <property type="entry name" value="DPM_DPG-synthase_like"/>
    <property type="match status" value="1"/>
</dbReference>
<gene>
    <name evidence="3" type="ORF">H9850_07340</name>
</gene>
<comment type="caution">
    <text evidence="3">The sequence shown here is derived from an EMBL/GenBank/DDBJ whole genome shotgun (WGS) entry which is preliminary data.</text>
</comment>
<accession>A0A9D1WE76</accession>
<dbReference type="PANTHER" id="PTHR48090:SF7">
    <property type="entry name" value="RFBJ PROTEIN"/>
    <property type="match status" value="1"/>
</dbReference>
<dbReference type="InterPro" id="IPR050256">
    <property type="entry name" value="Glycosyltransferase_2"/>
</dbReference>
<dbReference type="InterPro" id="IPR029044">
    <property type="entry name" value="Nucleotide-diphossugar_trans"/>
</dbReference>
<evidence type="ECO:0000256" key="1">
    <source>
        <dbReference type="SAM" id="Phobius"/>
    </source>
</evidence>
<evidence type="ECO:0000313" key="3">
    <source>
        <dbReference type="EMBL" id="HIX57268.1"/>
    </source>
</evidence>
<dbReference type="Pfam" id="PF00535">
    <property type="entry name" value="Glycos_transf_2"/>
    <property type="match status" value="1"/>
</dbReference>
<reference evidence="3" key="1">
    <citation type="journal article" date="2021" name="PeerJ">
        <title>Extensive microbial diversity within the chicken gut microbiome revealed by metagenomics and culture.</title>
        <authorList>
            <person name="Gilroy R."/>
            <person name="Ravi A."/>
            <person name="Getino M."/>
            <person name="Pursley I."/>
            <person name="Horton D.L."/>
            <person name="Alikhan N.F."/>
            <person name="Baker D."/>
            <person name="Gharbi K."/>
            <person name="Hall N."/>
            <person name="Watson M."/>
            <person name="Adriaenssens E.M."/>
            <person name="Foster-Nyarko E."/>
            <person name="Jarju S."/>
            <person name="Secka A."/>
            <person name="Antonio M."/>
            <person name="Oren A."/>
            <person name="Chaudhuri R.R."/>
            <person name="La Ragione R."/>
            <person name="Hildebrand F."/>
            <person name="Pallen M.J."/>
        </authorList>
    </citation>
    <scope>NUCLEOTIDE SEQUENCE</scope>
    <source>
        <strain evidence="3">USASDec5-558</strain>
    </source>
</reference>
<feature type="domain" description="Glycosyltransferase 2-like" evidence="2">
    <location>
        <begin position="39"/>
        <end position="218"/>
    </location>
</feature>
<dbReference type="PANTHER" id="PTHR48090">
    <property type="entry name" value="UNDECAPRENYL-PHOSPHATE 4-DEOXY-4-FORMAMIDO-L-ARABINOSE TRANSFERASE-RELATED"/>
    <property type="match status" value="1"/>
</dbReference>
<dbReference type="EMBL" id="DXEV01000146">
    <property type="protein sequence ID" value="HIX57268.1"/>
    <property type="molecule type" value="Genomic_DNA"/>
</dbReference>
<dbReference type="Gene3D" id="3.90.550.10">
    <property type="entry name" value="Spore Coat Polysaccharide Biosynthesis Protein SpsA, Chain A"/>
    <property type="match status" value="1"/>
</dbReference>
<dbReference type="SUPFAM" id="SSF53448">
    <property type="entry name" value="Nucleotide-diphospho-sugar transferases"/>
    <property type="match status" value="1"/>
</dbReference>
<sequence length="371" mass="41626">MESQQNLREAQSAHTALSSAFSPNALQAKSACISPRVAVMIPCYNELLTIAAVVRDFLKALPLAEIYVYDNNSTDGCIEALQQLLRGDIADSSDSDFDWVAANPRVHFGSELRQGKGNVVRTMFREVDSDVYLMVDADCTYDAADASRLVAAVAEQGYDMVIGDRLSSSYFAENKRRFHGVGNKLVRQLINSLFNRRRGERVQDIMTGYRAFSRDFVKTCPVLSKGFEIETEITVHALFNNFKITSLTIAYHDRPQGSTSKLNTYQDGMRVLLLIFNLFRSCRPLLFFSMVSALCMLPAIGFLIPVLLEYASTGIVYKLPSFVASCVFLMLAVWSFFTGLILDTMNQNQRKLYELSANLINLQDVKRHSDC</sequence>
<proteinExistence type="predicted"/>
<feature type="transmembrane region" description="Helical" evidence="1">
    <location>
        <begin position="319"/>
        <end position="342"/>
    </location>
</feature>
<keyword evidence="1" id="KW-1133">Transmembrane helix</keyword>
<dbReference type="InterPro" id="IPR001173">
    <property type="entry name" value="Glyco_trans_2-like"/>
</dbReference>
<name>A0A9D1WE76_9GAMM</name>
<organism evidence="3 4">
    <name type="scientific">Candidatus Anaerobiospirillum pullistercoris</name>
    <dbReference type="NCBI Taxonomy" id="2838452"/>
    <lineage>
        <taxon>Bacteria</taxon>
        <taxon>Pseudomonadati</taxon>
        <taxon>Pseudomonadota</taxon>
        <taxon>Gammaproteobacteria</taxon>
        <taxon>Aeromonadales</taxon>
        <taxon>Succinivibrionaceae</taxon>
        <taxon>Anaerobiospirillum</taxon>
    </lineage>
</organism>